<evidence type="ECO:0000313" key="9">
    <source>
        <dbReference type="Proteomes" id="UP000239649"/>
    </source>
</evidence>
<evidence type="ECO:0000256" key="2">
    <source>
        <dbReference type="ARBA" id="ARBA00004496"/>
    </source>
</evidence>
<comment type="similarity">
    <text evidence="3">Belongs to the exportin family.</text>
</comment>
<dbReference type="InterPro" id="IPR011989">
    <property type="entry name" value="ARM-like"/>
</dbReference>
<accession>A0A2P6VJK1</accession>
<proteinExistence type="inferred from homology"/>
<evidence type="ECO:0000313" key="8">
    <source>
        <dbReference type="EMBL" id="PSC74240.1"/>
    </source>
</evidence>
<sequence>MATQELGTLLNAVYDPAAPPEVKREAEARLAALARTPEALQWAVGAIGNAAAGGDLPALFYACSVAAAAADRWAALDGGSQAALRATLWAAATQTGGPHFVCQKAAAAVAHIAALDWPERFPAFWPDLQAALSDRHRATAALDLLTATLEHFHSLAQATSAGLKGKVLSADVPGMQQRFRELQPVALATLCSLLHSLAAGLPAAVAGGDAASLALAAKGLRALRAALGDATRLPEQQGVSSAALTALLFEFVAAARLAPGGGDDGAAGAAAEAAAAALDCAADLQSKFLGQEATLSMLEVLLPKLQDTCESVQQRWAQAGGAFQADDPVLTSLVRLLVQLFTFQLSNVDATPQLGAALQGLLGRVLALGTVRRSPADLLLFLEVWHAVLTYLDGFESQLWDAEDDPAAAARVKQAAAGYRAPILAVAQLVLSTLCPAGSATSAPPPFGLDALSAVPGSGAAVEDWLQAVVAGGDAGREGEEAAAAAADDEEDEEGEVLVAGAATGGGPFQADSECEVYVRHAEGFLGRAIGSFSADLLPQVLLRFQAAGAAFVAASQQVTAAARQHPGGGGAALAAAAAAADVQLPASRALDVCLRLLTRCGPSFPTRGAAEAPPQLDGGGPVSGAHAVQSLRALFQLASAWLQAVQALGAAGQQGGAPATPARGGGDGGGLAALLLAGSQVYKAAGSLTATWLSQLVMGLVQGSADPDAAAAAQELVQGVLGAAAGLLQAAAAPQLAGWQAALHSGTVWAAEALLSLSSIALSNALKPPPALLGAVWGSAEVQSQLRPVAQAALGNPLLLPLRATRALWLSLSDLALRCWPVQPAARFDAAARAAAFGELVTPLVRLFQHAAAAGGDPAAAAAARQAAAAAAGIVQSYAGSPKAVRGIVSAALVALALPSVLAILRSSGGGGGGGGSVRGKAAAALLRLVSAALEVVATELGSEGVEQLLGALVQVFDTWGGDPSFEADLLLARLVVRLLSQGGSHRHAALTLPAAQYCLGVWERASAPGAAAAAEADVQHVRAEVLAALLSLLQYRWRTLMGSSKPTGGASGGTVQQQVASAAAAAAAGGGGGGGGAALVARVLQLLLEFFGAAASGAVVRPAADVRLVLEELFELQVATRLYSLPVFEGARAPLAGAILSMLLSRLYRGAQQELGDTLFALAAANWSEFHLQLLPAVLESRLGGVGGSERSALAALFGSADMEAHSFERALLAFLNDAAFYERAAGAA</sequence>
<comment type="subcellular location">
    <subcellularLocation>
        <location evidence="2">Cytoplasm</location>
    </subcellularLocation>
    <subcellularLocation>
        <location evidence="1">Nucleus</location>
    </subcellularLocation>
</comment>
<dbReference type="InterPro" id="IPR016024">
    <property type="entry name" value="ARM-type_fold"/>
</dbReference>
<dbReference type="GO" id="GO:0006611">
    <property type="term" value="P:protein export from nucleus"/>
    <property type="evidence" value="ECO:0007669"/>
    <property type="project" value="InterPro"/>
</dbReference>
<evidence type="ECO:0000256" key="3">
    <source>
        <dbReference type="ARBA" id="ARBA00009466"/>
    </source>
</evidence>
<dbReference type="Proteomes" id="UP000239649">
    <property type="component" value="Unassembled WGS sequence"/>
</dbReference>
<comment type="caution">
    <text evidence="8">The sequence shown here is derived from an EMBL/GenBank/DDBJ whole genome shotgun (WGS) entry which is preliminary data.</text>
</comment>
<keyword evidence="6" id="KW-0653">Protein transport</keyword>
<dbReference type="STRING" id="554055.A0A2P6VJK1"/>
<dbReference type="GO" id="GO:0005049">
    <property type="term" value="F:nuclear export signal receptor activity"/>
    <property type="evidence" value="ECO:0007669"/>
    <property type="project" value="InterPro"/>
</dbReference>
<dbReference type="SUPFAM" id="SSF48371">
    <property type="entry name" value="ARM repeat"/>
    <property type="match status" value="1"/>
</dbReference>
<evidence type="ECO:0000256" key="6">
    <source>
        <dbReference type="ARBA" id="ARBA00022927"/>
    </source>
</evidence>
<reference evidence="8 9" key="1">
    <citation type="journal article" date="2018" name="Plant J.">
        <title>Genome sequences of Chlorella sorokiniana UTEX 1602 and Micractinium conductrix SAG 241.80: implications to maltose excretion by a green alga.</title>
        <authorList>
            <person name="Arriola M.B."/>
            <person name="Velmurugan N."/>
            <person name="Zhang Y."/>
            <person name="Plunkett M.H."/>
            <person name="Hondzo H."/>
            <person name="Barney B.M."/>
        </authorList>
    </citation>
    <scope>NUCLEOTIDE SEQUENCE [LARGE SCALE GENOMIC DNA]</scope>
    <source>
        <strain evidence="8 9">SAG 241.80</strain>
    </source>
</reference>
<organism evidence="8 9">
    <name type="scientific">Micractinium conductrix</name>
    <dbReference type="NCBI Taxonomy" id="554055"/>
    <lineage>
        <taxon>Eukaryota</taxon>
        <taxon>Viridiplantae</taxon>
        <taxon>Chlorophyta</taxon>
        <taxon>core chlorophytes</taxon>
        <taxon>Trebouxiophyceae</taxon>
        <taxon>Chlorellales</taxon>
        <taxon>Chlorellaceae</taxon>
        <taxon>Chlorella clade</taxon>
        <taxon>Micractinium</taxon>
    </lineage>
</organism>
<evidence type="ECO:0000256" key="7">
    <source>
        <dbReference type="ARBA" id="ARBA00023242"/>
    </source>
</evidence>
<dbReference type="GO" id="GO:0005737">
    <property type="term" value="C:cytoplasm"/>
    <property type="evidence" value="ECO:0007669"/>
    <property type="project" value="UniProtKB-SubCell"/>
</dbReference>
<keyword evidence="4" id="KW-0813">Transport</keyword>
<dbReference type="InterPro" id="IPR040016">
    <property type="entry name" value="XPO6"/>
</dbReference>
<protein>
    <submittedName>
        <fullName evidence="8">Tubulin-folding cofactor B</fullName>
    </submittedName>
</protein>
<keyword evidence="9" id="KW-1185">Reference proteome</keyword>
<dbReference type="GO" id="GO:0005634">
    <property type="term" value="C:nucleus"/>
    <property type="evidence" value="ECO:0007669"/>
    <property type="project" value="UniProtKB-SubCell"/>
</dbReference>
<gene>
    <name evidence="8" type="ORF">C2E20_2769</name>
</gene>
<dbReference type="PANTHER" id="PTHR21452">
    <property type="entry name" value="EXPORTIN-6"/>
    <property type="match status" value="1"/>
</dbReference>
<name>A0A2P6VJK1_9CHLO</name>
<keyword evidence="5" id="KW-0963">Cytoplasm</keyword>
<dbReference type="EMBL" id="LHPF02000005">
    <property type="protein sequence ID" value="PSC74240.1"/>
    <property type="molecule type" value="Genomic_DNA"/>
</dbReference>
<dbReference type="Gene3D" id="1.25.10.10">
    <property type="entry name" value="Leucine-rich Repeat Variant"/>
    <property type="match status" value="1"/>
</dbReference>
<evidence type="ECO:0000256" key="5">
    <source>
        <dbReference type="ARBA" id="ARBA00022490"/>
    </source>
</evidence>
<dbReference type="OrthoDB" id="514650at2759"/>
<evidence type="ECO:0000256" key="4">
    <source>
        <dbReference type="ARBA" id="ARBA00022448"/>
    </source>
</evidence>
<keyword evidence="7" id="KW-0539">Nucleus</keyword>
<dbReference type="PANTHER" id="PTHR21452:SF4">
    <property type="entry name" value="EXPORTIN-6"/>
    <property type="match status" value="1"/>
</dbReference>
<dbReference type="AlphaFoldDB" id="A0A2P6VJK1"/>
<evidence type="ECO:0000256" key="1">
    <source>
        <dbReference type="ARBA" id="ARBA00004123"/>
    </source>
</evidence>